<feature type="region of interest" description="Disordered" evidence="1">
    <location>
        <begin position="1"/>
        <end position="22"/>
    </location>
</feature>
<feature type="compositionally biased region" description="Basic and acidic residues" evidence="1">
    <location>
        <begin position="11"/>
        <end position="22"/>
    </location>
</feature>
<gene>
    <name evidence="2" type="ORF">Scep_019324</name>
</gene>
<evidence type="ECO:0000313" key="2">
    <source>
        <dbReference type="EMBL" id="KAK9111805.1"/>
    </source>
</evidence>
<reference evidence="2 3" key="1">
    <citation type="submission" date="2024-01" db="EMBL/GenBank/DDBJ databases">
        <title>Genome assemblies of Stephania.</title>
        <authorList>
            <person name="Yang L."/>
        </authorList>
    </citation>
    <scope>NUCLEOTIDE SEQUENCE [LARGE SCALE GENOMIC DNA]</scope>
    <source>
        <strain evidence="2">JXDWG</strain>
        <tissue evidence="2">Leaf</tissue>
    </source>
</reference>
<feature type="compositionally biased region" description="Basic and acidic residues" evidence="1">
    <location>
        <begin position="77"/>
        <end position="98"/>
    </location>
</feature>
<feature type="compositionally biased region" description="Polar residues" evidence="1">
    <location>
        <begin position="60"/>
        <end position="71"/>
    </location>
</feature>
<organism evidence="2 3">
    <name type="scientific">Stephania cephalantha</name>
    <dbReference type="NCBI Taxonomy" id="152367"/>
    <lineage>
        <taxon>Eukaryota</taxon>
        <taxon>Viridiplantae</taxon>
        <taxon>Streptophyta</taxon>
        <taxon>Embryophyta</taxon>
        <taxon>Tracheophyta</taxon>
        <taxon>Spermatophyta</taxon>
        <taxon>Magnoliopsida</taxon>
        <taxon>Ranunculales</taxon>
        <taxon>Menispermaceae</taxon>
        <taxon>Menispermoideae</taxon>
        <taxon>Cissampelideae</taxon>
        <taxon>Stephania</taxon>
    </lineage>
</organism>
<feature type="compositionally biased region" description="Basic and acidic residues" evidence="1">
    <location>
        <begin position="108"/>
        <end position="125"/>
    </location>
</feature>
<sequence>MGSGASVLSLLEKKDVDGEKESREDCCLLLVDVVLSMDGRLGPEEGDDMGAVSLLKSALGQRTRQRWSTGTGKKRVGQAERGGEEAMEHMVVPNRKDDEVEGGEDGGEAGRGDGGEKGEGGIEEKRRRRSRG</sequence>
<dbReference type="EMBL" id="JBBNAG010000008">
    <property type="protein sequence ID" value="KAK9111805.1"/>
    <property type="molecule type" value="Genomic_DNA"/>
</dbReference>
<keyword evidence="3" id="KW-1185">Reference proteome</keyword>
<evidence type="ECO:0000256" key="1">
    <source>
        <dbReference type="SAM" id="MobiDB-lite"/>
    </source>
</evidence>
<evidence type="ECO:0000313" key="3">
    <source>
        <dbReference type="Proteomes" id="UP001419268"/>
    </source>
</evidence>
<name>A0AAP0NN66_9MAGN</name>
<proteinExistence type="predicted"/>
<dbReference type="AlphaFoldDB" id="A0AAP0NN66"/>
<comment type="caution">
    <text evidence="2">The sequence shown here is derived from an EMBL/GenBank/DDBJ whole genome shotgun (WGS) entry which is preliminary data.</text>
</comment>
<accession>A0AAP0NN66</accession>
<protein>
    <submittedName>
        <fullName evidence="2">Uncharacterized protein</fullName>
    </submittedName>
</protein>
<feature type="region of interest" description="Disordered" evidence="1">
    <location>
        <begin position="59"/>
        <end position="132"/>
    </location>
</feature>
<dbReference type="Proteomes" id="UP001419268">
    <property type="component" value="Unassembled WGS sequence"/>
</dbReference>